<dbReference type="GO" id="GO:0046872">
    <property type="term" value="F:metal ion binding"/>
    <property type="evidence" value="ECO:0007669"/>
    <property type="project" value="UniProtKB-KW"/>
</dbReference>
<dbReference type="Pfam" id="PF03372">
    <property type="entry name" value="Exo_endo_phos"/>
    <property type="match status" value="1"/>
</dbReference>
<feature type="compositionally biased region" description="Polar residues" evidence="6">
    <location>
        <begin position="37"/>
        <end position="49"/>
    </location>
</feature>
<reference evidence="8 9" key="1">
    <citation type="submission" date="2018-06" db="EMBL/GenBank/DDBJ databases">
        <title>Comparative genomics reveals the genomic features of Rhizophagus irregularis, R. cerebriforme, R. diaphanum and Gigaspora rosea, and their symbiotic lifestyle signature.</title>
        <authorList>
            <person name="Morin E."/>
            <person name="San Clemente H."/>
            <person name="Chen E.C.H."/>
            <person name="De La Providencia I."/>
            <person name="Hainaut M."/>
            <person name="Kuo A."/>
            <person name="Kohler A."/>
            <person name="Murat C."/>
            <person name="Tang N."/>
            <person name="Roy S."/>
            <person name="Loubradou J."/>
            <person name="Henrissat B."/>
            <person name="Grigoriev I.V."/>
            <person name="Corradi N."/>
            <person name="Roux C."/>
            <person name="Martin F.M."/>
        </authorList>
    </citation>
    <scope>NUCLEOTIDE SEQUENCE [LARGE SCALE GENOMIC DNA]</scope>
    <source>
        <strain evidence="8 9">DAOM 227022</strain>
    </source>
</reference>
<dbReference type="InterPro" id="IPR004808">
    <property type="entry name" value="AP_endonuc_1"/>
</dbReference>
<dbReference type="InterPro" id="IPR036691">
    <property type="entry name" value="Endo/exonu/phosph_ase_sf"/>
</dbReference>
<comment type="similarity">
    <text evidence="2">Belongs to the DNA repair enzymes AP/ExoA family.</text>
</comment>
<dbReference type="InterPro" id="IPR005135">
    <property type="entry name" value="Endo/exonuclease/phosphatase"/>
</dbReference>
<evidence type="ECO:0000256" key="3">
    <source>
        <dbReference type="ARBA" id="ARBA00022723"/>
    </source>
</evidence>
<name>A0A397TR11_9GLOM</name>
<evidence type="ECO:0000256" key="1">
    <source>
        <dbReference type="ARBA" id="ARBA00001946"/>
    </source>
</evidence>
<organism evidence="8 9">
    <name type="scientific">Glomus cerebriforme</name>
    <dbReference type="NCBI Taxonomy" id="658196"/>
    <lineage>
        <taxon>Eukaryota</taxon>
        <taxon>Fungi</taxon>
        <taxon>Fungi incertae sedis</taxon>
        <taxon>Mucoromycota</taxon>
        <taxon>Glomeromycotina</taxon>
        <taxon>Glomeromycetes</taxon>
        <taxon>Glomerales</taxon>
        <taxon>Glomeraceae</taxon>
        <taxon>Glomus</taxon>
    </lineage>
</organism>
<dbReference type="AlphaFoldDB" id="A0A397TR11"/>
<dbReference type="EMBL" id="QKYT01000009">
    <property type="protein sequence ID" value="RIA98897.1"/>
    <property type="molecule type" value="Genomic_DNA"/>
</dbReference>
<comment type="cofactor">
    <cofactor evidence="1">
        <name>Mg(2+)</name>
        <dbReference type="ChEBI" id="CHEBI:18420"/>
    </cofactor>
</comment>
<dbReference type="GO" id="GO:0008311">
    <property type="term" value="F:double-stranded DNA 3'-5' DNA exonuclease activity"/>
    <property type="evidence" value="ECO:0007669"/>
    <property type="project" value="TreeGrafter"/>
</dbReference>
<dbReference type="GO" id="GO:0008081">
    <property type="term" value="F:phosphoric diester hydrolase activity"/>
    <property type="evidence" value="ECO:0007669"/>
    <property type="project" value="TreeGrafter"/>
</dbReference>
<dbReference type="Gene3D" id="3.60.10.10">
    <property type="entry name" value="Endonuclease/exonuclease/phosphatase"/>
    <property type="match status" value="1"/>
</dbReference>
<gene>
    <name evidence="8" type="ORF">C1645_812058</name>
</gene>
<accession>A0A397TR11</accession>
<evidence type="ECO:0000256" key="2">
    <source>
        <dbReference type="ARBA" id="ARBA00007092"/>
    </source>
</evidence>
<proteinExistence type="inferred from homology"/>
<dbReference type="PANTHER" id="PTHR22748">
    <property type="entry name" value="AP ENDONUCLEASE"/>
    <property type="match status" value="1"/>
</dbReference>
<dbReference type="OrthoDB" id="276515at2759"/>
<keyword evidence="8" id="KW-0540">Nuclease</keyword>
<evidence type="ECO:0000256" key="4">
    <source>
        <dbReference type="ARBA" id="ARBA00022801"/>
    </source>
</evidence>
<dbReference type="PANTHER" id="PTHR22748:SF6">
    <property type="entry name" value="DNA-(APURINIC OR APYRIMIDINIC SITE) ENDONUCLEASE"/>
    <property type="match status" value="1"/>
</dbReference>
<feature type="region of interest" description="Disordered" evidence="6">
    <location>
        <begin position="26"/>
        <end position="56"/>
    </location>
</feature>
<keyword evidence="4" id="KW-0378">Hydrolase</keyword>
<dbReference type="SUPFAM" id="SSF56219">
    <property type="entry name" value="DNase I-like"/>
    <property type="match status" value="1"/>
</dbReference>
<dbReference type="GO" id="GO:0006284">
    <property type="term" value="P:base-excision repair"/>
    <property type="evidence" value="ECO:0007669"/>
    <property type="project" value="TreeGrafter"/>
</dbReference>
<evidence type="ECO:0000256" key="5">
    <source>
        <dbReference type="ARBA" id="ARBA00022842"/>
    </source>
</evidence>
<keyword evidence="8" id="KW-0255">Endonuclease</keyword>
<evidence type="ECO:0000256" key="6">
    <source>
        <dbReference type="SAM" id="MobiDB-lite"/>
    </source>
</evidence>
<sequence length="632" mass="72437">MSISNIKYNYRCDDILFPLGTLPKKGKDPLNLRKQNDNGIVTDTSTRTAPTEDHVPTPMQDIEMFDLINISSNINNDSDQSSSVISNHPSNLTILMDTLSSNDSLIKKANNKKKKKSKQEPKLVILTEVVQPHVPIDMLVDSSIHSLSFDTCVAIQRAQVTIKKDPCIKNIKVIKHKKEYLKSIKAEVSSSNRSQHTLSPPLEYTITALFRRMKLIPKTYYRMGRDKVSCREFKIINVPFHIELDTIEQAIRYLLKGETFYLRHPSKHTVDQKALLPAYFKKSDIKNRNKYVGKFTGFLPNYDLAYIKDHLQDVTNLKNVYRRTDDNNIYLEFASESDLFNACSSNIFIDKLKIKGISRGTNWTDRDAFLKSRCNKRCNSSPSTPIYATASNRGLTNLPNLNSTLIAQSSNPLQHSGPSQFELLSNLNILHNNINGLKHNPTKLTQLAEFALDSNAYIVGITETNIDSKASKFIPFNDYYKGYFSECDDKINGSGVVLLVHEIWLKHLEKIDSPNPYSLEATFYFKECTCHIGVVYMEPNNKSNTDRLNKMIKDKIKLYHRCEEPFIILGDFNTLRNKRLDHSRQKGHLGPANNLFIFFDELGYIDSFRELHPNTKFFSYTHDSTATRIDYI</sequence>
<evidence type="ECO:0000259" key="7">
    <source>
        <dbReference type="Pfam" id="PF03372"/>
    </source>
</evidence>
<protein>
    <submittedName>
        <fullName evidence="8">Endonuclease/exonuclease/phosphatase</fullName>
    </submittedName>
</protein>
<dbReference type="GO" id="GO:0005634">
    <property type="term" value="C:nucleus"/>
    <property type="evidence" value="ECO:0007669"/>
    <property type="project" value="TreeGrafter"/>
</dbReference>
<feature type="domain" description="Endonuclease/exonuclease/phosphatase" evidence="7">
    <location>
        <begin position="433"/>
        <end position="632"/>
    </location>
</feature>
<evidence type="ECO:0000313" key="9">
    <source>
        <dbReference type="Proteomes" id="UP000265703"/>
    </source>
</evidence>
<keyword evidence="8" id="KW-0269">Exonuclease</keyword>
<feature type="compositionally biased region" description="Basic and acidic residues" evidence="6">
    <location>
        <begin position="26"/>
        <end position="36"/>
    </location>
</feature>
<evidence type="ECO:0000313" key="8">
    <source>
        <dbReference type="EMBL" id="RIA98897.1"/>
    </source>
</evidence>
<comment type="caution">
    <text evidence="8">The sequence shown here is derived from an EMBL/GenBank/DDBJ whole genome shotgun (WGS) entry which is preliminary data.</text>
</comment>
<keyword evidence="3" id="KW-0479">Metal-binding</keyword>
<dbReference type="GO" id="GO:0003906">
    <property type="term" value="F:DNA-(apurinic or apyrimidinic site) endonuclease activity"/>
    <property type="evidence" value="ECO:0007669"/>
    <property type="project" value="TreeGrafter"/>
</dbReference>
<dbReference type="Proteomes" id="UP000265703">
    <property type="component" value="Unassembled WGS sequence"/>
</dbReference>
<keyword evidence="9" id="KW-1185">Reference proteome</keyword>
<keyword evidence="5" id="KW-0460">Magnesium</keyword>